<keyword evidence="1" id="KW-0805">Transcription regulation</keyword>
<gene>
    <name evidence="6" type="ORF">DLJ53_29125</name>
</gene>
<organism evidence="6 7">
    <name type="scientific">Acuticoccus sediminis</name>
    <dbReference type="NCBI Taxonomy" id="2184697"/>
    <lineage>
        <taxon>Bacteria</taxon>
        <taxon>Pseudomonadati</taxon>
        <taxon>Pseudomonadota</taxon>
        <taxon>Alphaproteobacteria</taxon>
        <taxon>Hyphomicrobiales</taxon>
        <taxon>Amorphaceae</taxon>
        <taxon>Acuticoccus</taxon>
    </lineage>
</organism>
<comment type="caution">
    <text evidence="6">The sequence shown here is derived from an EMBL/GenBank/DDBJ whole genome shotgun (WGS) entry which is preliminary data.</text>
</comment>
<evidence type="ECO:0000313" key="7">
    <source>
        <dbReference type="Proteomes" id="UP000249590"/>
    </source>
</evidence>
<sequence length="263" mass="28351">MSDETTARSKPSGNDISTTFAKGLRVLKAFETGTAPLTLAEIARLAELDRATSRRLVLTLAHLGYVRQSGRGFTLTPKILLLAGGFLHSRQFTKRVVPVLNQHSKAIGVPIYLAVRDGFDAVYLAHAGLEEGNISYGFSVGSRLPLLQTGIGRALLVSEAPEVARELVSDAPLDAYTEHSITDRAEVARLVEEARATGYVYSDGEFEAGVVAVAMPLPRAETMGAAIGMSYARDRFEDGAYLTRVVEALRGCRQSLDGIAERL</sequence>
<keyword evidence="2" id="KW-0238">DNA-binding</keyword>
<dbReference type="SUPFAM" id="SSF55781">
    <property type="entry name" value="GAF domain-like"/>
    <property type="match status" value="1"/>
</dbReference>
<dbReference type="InterPro" id="IPR036388">
    <property type="entry name" value="WH-like_DNA-bd_sf"/>
</dbReference>
<keyword evidence="7" id="KW-1185">Reference proteome</keyword>
<dbReference type="PROSITE" id="PS51078">
    <property type="entry name" value="ICLR_ED"/>
    <property type="match status" value="1"/>
</dbReference>
<dbReference type="GO" id="GO:0045892">
    <property type="term" value="P:negative regulation of DNA-templated transcription"/>
    <property type="evidence" value="ECO:0007669"/>
    <property type="project" value="TreeGrafter"/>
</dbReference>
<dbReference type="Pfam" id="PF01614">
    <property type="entry name" value="IclR_C"/>
    <property type="match status" value="1"/>
</dbReference>
<feature type="domain" description="HTH iclR-type" evidence="4">
    <location>
        <begin position="17"/>
        <end position="77"/>
    </location>
</feature>
<dbReference type="OrthoDB" id="9807558at2"/>
<proteinExistence type="predicted"/>
<keyword evidence="3" id="KW-0804">Transcription</keyword>
<dbReference type="PANTHER" id="PTHR30136:SF34">
    <property type="entry name" value="TRANSCRIPTIONAL REGULATOR"/>
    <property type="match status" value="1"/>
</dbReference>
<dbReference type="InterPro" id="IPR029016">
    <property type="entry name" value="GAF-like_dom_sf"/>
</dbReference>
<accession>A0A8B2NIC3</accession>
<dbReference type="AlphaFoldDB" id="A0A8B2NIC3"/>
<dbReference type="SUPFAM" id="SSF46785">
    <property type="entry name" value="Winged helix' DNA-binding domain"/>
    <property type="match status" value="1"/>
</dbReference>
<dbReference type="Gene3D" id="3.30.450.40">
    <property type="match status" value="1"/>
</dbReference>
<name>A0A8B2NIC3_9HYPH</name>
<evidence type="ECO:0000259" key="4">
    <source>
        <dbReference type="PROSITE" id="PS51077"/>
    </source>
</evidence>
<dbReference type="Pfam" id="PF09339">
    <property type="entry name" value="HTH_IclR"/>
    <property type="match status" value="1"/>
</dbReference>
<dbReference type="PROSITE" id="PS51077">
    <property type="entry name" value="HTH_ICLR"/>
    <property type="match status" value="1"/>
</dbReference>
<dbReference type="RefSeq" id="WP_111351767.1">
    <property type="nucleotide sequence ID" value="NZ_QHHQ01000009.1"/>
</dbReference>
<dbReference type="PANTHER" id="PTHR30136">
    <property type="entry name" value="HELIX-TURN-HELIX TRANSCRIPTIONAL REGULATOR, ICLR FAMILY"/>
    <property type="match status" value="1"/>
</dbReference>
<evidence type="ECO:0000256" key="2">
    <source>
        <dbReference type="ARBA" id="ARBA00023125"/>
    </source>
</evidence>
<dbReference type="GO" id="GO:0003700">
    <property type="term" value="F:DNA-binding transcription factor activity"/>
    <property type="evidence" value="ECO:0007669"/>
    <property type="project" value="TreeGrafter"/>
</dbReference>
<dbReference type="Gene3D" id="1.10.10.10">
    <property type="entry name" value="Winged helix-like DNA-binding domain superfamily/Winged helix DNA-binding domain"/>
    <property type="match status" value="1"/>
</dbReference>
<dbReference type="GO" id="GO:0003677">
    <property type="term" value="F:DNA binding"/>
    <property type="evidence" value="ECO:0007669"/>
    <property type="project" value="UniProtKB-KW"/>
</dbReference>
<dbReference type="SMART" id="SM00346">
    <property type="entry name" value="HTH_ICLR"/>
    <property type="match status" value="1"/>
</dbReference>
<dbReference type="InterPro" id="IPR014757">
    <property type="entry name" value="Tscrpt_reg_IclR_C"/>
</dbReference>
<dbReference type="EMBL" id="QHHQ01000009">
    <property type="protein sequence ID" value="RAH97271.1"/>
    <property type="molecule type" value="Genomic_DNA"/>
</dbReference>
<dbReference type="Proteomes" id="UP000249590">
    <property type="component" value="Unassembled WGS sequence"/>
</dbReference>
<evidence type="ECO:0000259" key="5">
    <source>
        <dbReference type="PROSITE" id="PS51078"/>
    </source>
</evidence>
<reference evidence="6 7" key="1">
    <citation type="submission" date="2018-05" db="EMBL/GenBank/DDBJ databases">
        <title>Acuticoccus sediminis sp. nov., isolated from deep-sea sediment of Indian Ocean.</title>
        <authorList>
            <person name="Liu X."/>
            <person name="Lai Q."/>
            <person name="Du Y."/>
            <person name="Sun F."/>
            <person name="Zhang X."/>
            <person name="Wang S."/>
            <person name="Shao Z."/>
        </authorList>
    </citation>
    <scope>NUCLEOTIDE SEQUENCE [LARGE SCALE GENOMIC DNA]</scope>
    <source>
        <strain evidence="6 7">PTG4-2</strain>
    </source>
</reference>
<feature type="domain" description="IclR-ED" evidence="5">
    <location>
        <begin position="78"/>
        <end position="263"/>
    </location>
</feature>
<protein>
    <submittedName>
        <fullName evidence="6">IclR family transcriptional regulator</fullName>
    </submittedName>
</protein>
<evidence type="ECO:0000313" key="6">
    <source>
        <dbReference type="EMBL" id="RAH97271.1"/>
    </source>
</evidence>
<dbReference type="InterPro" id="IPR050707">
    <property type="entry name" value="HTH_MetabolicPath_Reg"/>
</dbReference>
<dbReference type="InterPro" id="IPR036390">
    <property type="entry name" value="WH_DNA-bd_sf"/>
</dbReference>
<evidence type="ECO:0000256" key="1">
    <source>
        <dbReference type="ARBA" id="ARBA00023015"/>
    </source>
</evidence>
<evidence type="ECO:0000256" key="3">
    <source>
        <dbReference type="ARBA" id="ARBA00023163"/>
    </source>
</evidence>
<dbReference type="InterPro" id="IPR005471">
    <property type="entry name" value="Tscrpt_reg_IclR_N"/>
</dbReference>